<dbReference type="EMBL" id="CAJNOB010000045">
    <property type="protein sequence ID" value="CAF0702445.1"/>
    <property type="molecule type" value="Genomic_DNA"/>
</dbReference>
<accession>A0A8J2BUV0</accession>
<dbReference type="AlphaFoldDB" id="A0A8J2BUV0"/>
<organism evidence="1 2">
    <name type="scientific">Candidatus Methylacidithermus pantelleriae</name>
    <dbReference type="NCBI Taxonomy" id="2744239"/>
    <lineage>
        <taxon>Bacteria</taxon>
        <taxon>Pseudomonadati</taxon>
        <taxon>Verrucomicrobiota</taxon>
        <taxon>Methylacidiphilae</taxon>
        <taxon>Methylacidiphilales</taxon>
        <taxon>Methylacidiphilaceae</taxon>
        <taxon>Candidatus Methylacidithermus</taxon>
    </lineage>
</organism>
<evidence type="ECO:0000313" key="1">
    <source>
        <dbReference type="EMBL" id="CAF0702445.1"/>
    </source>
</evidence>
<protein>
    <submittedName>
        <fullName evidence="1">Uncharacterized protein</fullName>
    </submittedName>
</protein>
<dbReference type="Proteomes" id="UP000663859">
    <property type="component" value="Unassembled WGS sequence"/>
</dbReference>
<reference evidence="1" key="1">
    <citation type="submission" date="2021-02" db="EMBL/GenBank/DDBJ databases">
        <authorList>
            <person name="Cremers G."/>
            <person name="Picone N."/>
        </authorList>
    </citation>
    <scope>NUCLEOTIDE SEQUENCE</scope>
    <source>
        <strain evidence="1">PQ17</strain>
    </source>
</reference>
<comment type="caution">
    <text evidence="1">The sequence shown here is derived from an EMBL/GenBank/DDBJ whole genome shotgun (WGS) entry which is preliminary data.</text>
</comment>
<proteinExistence type="predicted"/>
<keyword evidence="2" id="KW-1185">Reference proteome</keyword>
<sequence>MGSSPVLLGFTKTRRSARDFPCGMPEGLPKPAKRLLDGSEKRGIDFGWMGALAHCP</sequence>
<gene>
    <name evidence="1" type="ORF">MPNT_50077</name>
</gene>
<evidence type="ECO:0000313" key="2">
    <source>
        <dbReference type="Proteomes" id="UP000663859"/>
    </source>
</evidence>
<name>A0A8J2BUV0_9BACT</name>